<proteinExistence type="predicted"/>
<evidence type="ECO:0000313" key="1">
    <source>
        <dbReference type="EMBL" id="KAJ8113639.1"/>
    </source>
</evidence>
<organism evidence="1 2">
    <name type="scientific">Boeremia exigua</name>
    <dbReference type="NCBI Taxonomy" id="749465"/>
    <lineage>
        <taxon>Eukaryota</taxon>
        <taxon>Fungi</taxon>
        <taxon>Dikarya</taxon>
        <taxon>Ascomycota</taxon>
        <taxon>Pezizomycotina</taxon>
        <taxon>Dothideomycetes</taxon>
        <taxon>Pleosporomycetidae</taxon>
        <taxon>Pleosporales</taxon>
        <taxon>Pleosporineae</taxon>
        <taxon>Didymellaceae</taxon>
        <taxon>Boeremia</taxon>
    </lineage>
</organism>
<keyword evidence="2" id="KW-1185">Reference proteome</keyword>
<evidence type="ECO:0000313" key="2">
    <source>
        <dbReference type="Proteomes" id="UP001153331"/>
    </source>
</evidence>
<dbReference type="Proteomes" id="UP001153331">
    <property type="component" value="Unassembled WGS sequence"/>
</dbReference>
<name>A0ACC2IEQ8_9PLEO</name>
<comment type="caution">
    <text evidence="1">The sequence shown here is derived from an EMBL/GenBank/DDBJ whole genome shotgun (WGS) entry which is preliminary data.</text>
</comment>
<gene>
    <name evidence="1" type="ORF">OPT61_g4273</name>
</gene>
<protein>
    <submittedName>
        <fullName evidence="1">Uncharacterized protein</fullName>
    </submittedName>
</protein>
<sequence>MYMPAKQSNDGSQNSLLEGIQLHDIRLAPGDPYIPNEATRHDLGGQMYQDNDSYVGQDGANDHNALLEDGNGANSTVDNHESSGNKTDLQDSSTPRGQFFKNSLALLRKPQRRLSHHAKHSRFHGWRMGVLFGCCTTRDRDDGYESEDGLVTLFYGDEAAITRFNTGIHVLINVFSSLLLAGSNYTMQVISSPTREEIDKAHRQQDWFAIGLLSPRNWKRIARRRALMCLILGLSSVPLHLFYNATVFKVAVRNYYPSSAIDMRSSNYTDLATNTSYIKLTNSEWKSAFAGSYTAEYSELILVCDEFELTPMLNSSVIEPQGKFLADMDFNRTYGIRFNVASETSETNWITWEDFNRWNTRVALHVAHAFAAPAQARSRVQLSLYFMIVVISVNVFKLFIMLSVLVTDRSSYIVTLGDAAASFLSNPDPVTEGKCLLEDEKLIHDNNITVEKQHKSPQNGQNPDLLTTRGWQSRTLSYFALIRNEQARCTVLAVISFMVVLVVYVSTTTAKKPWSWGTSSDGALSLGNGSSSAAATIRNAFLANLPQLLLSFCYMNLNSFCTAMAGAKEWNNFSRTRKAFRVSKPTGKQRNTYFLQLPYRYSVPLIIFGTALHWILSQTFFLVRTDVFAVNGTLDTQSSRSACGVSSLSFLVLFVLFIGLCVTVRQLASRNIVTGLPQAASNSLIISAGCHPASDEIDPHLKAVQWGVISGQIVDGFEHCSLSSRPVTTPEEALPPAVMADAHEQPLCAMCDKASIQLCGGCKPDEQHYSMIYFPIDEPKPRLIWMRIEPGHNHPMREELTKHGIVIDCSESEGRLRVKTLDENIVLQRPLSPRFIQFVPPSAAQCCPCCRDKHKVNASLLEVDPEIAETLRGPIIAWSMHLEDLAAHKSSLVDFDPMDFRHMVDGLRLHYEEAVESYSTLGLENPKIKRINGVRLNCKGDQLILDRPHLEMYTVPMSTLREQSLLCTPVADRLGMSLHVAKVAPAPIWRDRELKARMHNCCSGYLNPFIAMPDDIGSLVITRKDGKDLGPHLLQSFFEFTANKLEYDGAKPPFPNSRLNRFTQEDTQRWIETMPIINAFEIFPDYVLADTVRASGDEPIQDQEMEDI</sequence>
<reference evidence="1" key="1">
    <citation type="submission" date="2022-11" db="EMBL/GenBank/DDBJ databases">
        <title>Genome Sequence of Boeremia exigua.</title>
        <authorList>
            <person name="Buettner E."/>
        </authorList>
    </citation>
    <scope>NUCLEOTIDE SEQUENCE</scope>
    <source>
        <strain evidence="1">CU02</strain>
    </source>
</reference>
<accession>A0ACC2IEQ8</accession>
<dbReference type="EMBL" id="JAPHNI010000240">
    <property type="protein sequence ID" value="KAJ8113639.1"/>
    <property type="molecule type" value="Genomic_DNA"/>
</dbReference>